<name>A0ACB8CLB1_DERSI</name>
<gene>
    <name evidence="1" type="ORF">HPB49_013402</name>
</gene>
<dbReference type="EMBL" id="CM023475">
    <property type="protein sequence ID" value="KAH7945609.1"/>
    <property type="molecule type" value="Genomic_DNA"/>
</dbReference>
<evidence type="ECO:0000313" key="1">
    <source>
        <dbReference type="EMBL" id="KAH7945609.1"/>
    </source>
</evidence>
<comment type="caution">
    <text evidence="1">The sequence shown here is derived from an EMBL/GenBank/DDBJ whole genome shotgun (WGS) entry which is preliminary data.</text>
</comment>
<organism evidence="1 2">
    <name type="scientific">Dermacentor silvarum</name>
    <name type="common">Tick</name>
    <dbReference type="NCBI Taxonomy" id="543639"/>
    <lineage>
        <taxon>Eukaryota</taxon>
        <taxon>Metazoa</taxon>
        <taxon>Ecdysozoa</taxon>
        <taxon>Arthropoda</taxon>
        <taxon>Chelicerata</taxon>
        <taxon>Arachnida</taxon>
        <taxon>Acari</taxon>
        <taxon>Parasitiformes</taxon>
        <taxon>Ixodida</taxon>
        <taxon>Ixodoidea</taxon>
        <taxon>Ixodidae</taxon>
        <taxon>Rhipicephalinae</taxon>
        <taxon>Dermacentor</taxon>
    </lineage>
</organism>
<protein>
    <submittedName>
        <fullName evidence="1">Uncharacterized protein</fullName>
    </submittedName>
</protein>
<reference evidence="1" key="1">
    <citation type="submission" date="2020-05" db="EMBL/GenBank/DDBJ databases">
        <title>Large-scale comparative analyses of tick genomes elucidate their genetic diversity and vector capacities.</title>
        <authorList>
            <person name="Jia N."/>
            <person name="Wang J."/>
            <person name="Shi W."/>
            <person name="Du L."/>
            <person name="Sun Y."/>
            <person name="Zhan W."/>
            <person name="Jiang J."/>
            <person name="Wang Q."/>
            <person name="Zhang B."/>
            <person name="Ji P."/>
            <person name="Sakyi L.B."/>
            <person name="Cui X."/>
            <person name="Yuan T."/>
            <person name="Jiang B."/>
            <person name="Yang W."/>
            <person name="Lam T.T.-Y."/>
            <person name="Chang Q."/>
            <person name="Ding S."/>
            <person name="Wang X."/>
            <person name="Zhu J."/>
            <person name="Ruan X."/>
            <person name="Zhao L."/>
            <person name="Wei J."/>
            <person name="Que T."/>
            <person name="Du C."/>
            <person name="Cheng J."/>
            <person name="Dai P."/>
            <person name="Han X."/>
            <person name="Huang E."/>
            <person name="Gao Y."/>
            <person name="Liu J."/>
            <person name="Shao H."/>
            <person name="Ye R."/>
            <person name="Li L."/>
            <person name="Wei W."/>
            <person name="Wang X."/>
            <person name="Wang C."/>
            <person name="Yang T."/>
            <person name="Huo Q."/>
            <person name="Li W."/>
            <person name="Guo W."/>
            <person name="Chen H."/>
            <person name="Zhou L."/>
            <person name="Ni X."/>
            <person name="Tian J."/>
            <person name="Zhou Y."/>
            <person name="Sheng Y."/>
            <person name="Liu T."/>
            <person name="Pan Y."/>
            <person name="Xia L."/>
            <person name="Li J."/>
            <person name="Zhao F."/>
            <person name="Cao W."/>
        </authorList>
    </citation>
    <scope>NUCLEOTIDE SEQUENCE</scope>
    <source>
        <strain evidence="1">Dsil-2018</strain>
    </source>
</reference>
<accession>A0ACB8CLB1</accession>
<sequence>MTRNETSFDNKEDANDVVWILTSSFLIFTMQSGYGLLESGFVSRKNEVNILVKNATTVLFGGLVFWAVGYGIGFDPMKNPYFSFGKFFTSADEVHMGQRYSRYVFQLAYATTSTALVSGSMAERTKFTSYCLFSALATVLYCVPAGWLWNQGGFLARMGAVDIGGSGVVHLLGGCVGLVAAIVLGPRLGRYDSGTAPLPLGNPTNALLGLFMLWWGWLGFSAGSTMGIVRNKWKYSARASVTTILASMTGGFVGMAMSFILKKGQHDVSWLMNTVMGSLVAISVAALLVLAAIPLLDRLHVDDPTETFAAHGVCGLWGLLAIGLFPERDTLMDYTHGRSGLLAAGGDASLLAVQAVAAACIIAWAISASAVLLLLIKYTIGLRMTAEQEILGPDLVDHDIEHDYNSPFLRALQEHYRAGRKLKALKIKRNEALEGCSAKFTADDATWTLTASIVVFTMQTGFGLLESGCVSRKNEVNILMKNVADVVVGGLGYWSFGYGLQFSSGGGSALFNGFGFFLVDADPQDMGRTFACFLFQLSFATTATTIVSGAMAERTSFTARGFLRQLGALDFAGAGCVHLLGGTSALVAAAFLGPRTGRYGSGPPPELGNPTSVLQGVFTLWYAIHRKFLVLNIVCGLLTGLVSVTGGSAYLGALDSVLVGSLGALLSSGVSPLLRKLRIDDPVDAVSVHGCGGAWGLLAIGLFVHDLADDDDQDGHCSRCGLFKGGSAYLLAIQALTCVSIVLWSAVTTYILLVVVNWLVPIRMSLEHEVLGADLVEHGIVHPDIDYAQLLRNNGLDPSKLLPPGMADRLDREAWDLRLCRSYLAERLGGRAVQQREPNALWNFFRGRQVKHTLP</sequence>
<proteinExistence type="predicted"/>
<keyword evidence="2" id="KW-1185">Reference proteome</keyword>
<evidence type="ECO:0000313" key="2">
    <source>
        <dbReference type="Proteomes" id="UP000821865"/>
    </source>
</evidence>
<dbReference type="Proteomes" id="UP000821865">
    <property type="component" value="Chromosome 6"/>
</dbReference>